<evidence type="ECO:0000313" key="3">
    <source>
        <dbReference type="Proteomes" id="UP000199051"/>
    </source>
</evidence>
<proteinExistence type="predicted"/>
<feature type="compositionally biased region" description="Polar residues" evidence="1">
    <location>
        <begin position="58"/>
        <end position="67"/>
    </location>
</feature>
<reference evidence="3" key="1">
    <citation type="submission" date="2016-10" db="EMBL/GenBank/DDBJ databases">
        <authorList>
            <person name="Varghese N."/>
            <person name="Submissions S."/>
        </authorList>
    </citation>
    <scope>NUCLEOTIDE SEQUENCE [LARGE SCALE GENOMIC DNA]</scope>
    <source>
        <strain evidence="3">DSM 44260</strain>
    </source>
</reference>
<dbReference type="STRING" id="155974.SAMN04487818_11733"/>
<dbReference type="Proteomes" id="UP000199051">
    <property type="component" value="Unassembled WGS sequence"/>
</dbReference>
<feature type="compositionally biased region" description="Basic and acidic residues" evidence="1">
    <location>
        <begin position="46"/>
        <end position="57"/>
    </location>
</feature>
<evidence type="ECO:0000313" key="2">
    <source>
        <dbReference type="EMBL" id="SES47297.1"/>
    </source>
</evidence>
<feature type="compositionally biased region" description="Polar residues" evidence="1">
    <location>
        <begin position="75"/>
        <end position="84"/>
    </location>
</feature>
<feature type="region of interest" description="Disordered" evidence="1">
    <location>
        <begin position="36"/>
        <end position="93"/>
    </location>
</feature>
<accession>A0A1H9XN78</accession>
<evidence type="ECO:0000256" key="1">
    <source>
        <dbReference type="SAM" id="MobiDB-lite"/>
    </source>
</evidence>
<dbReference type="EMBL" id="FOGI01000017">
    <property type="protein sequence ID" value="SES47297.1"/>
    <property type="molecule type" value="Genomic_DNA"/>
</dbReference>
<protein>
    <submittedName>
        <fullName evidence="2">Uncharacterized protein</fullName>
    </submittedName>
</protein>
<gene>
    <name evidence="2" type="ORF">SAMN04487818_11733</name>
</gene>
<sequence length="93" mass="9577">MGVRGLVGFRNSVWCRSTNVRTAGGSHCPVCPCPTSASKSAGVGRAEGREFKHRDTTGRNSPGTPSRSGPVCTARYSSDATSPFPNGPVPVAA</sequence>
<name>A0A1H9XN78_9PSEU</name>
<keyword evidence="3" id="KW-1185">Reference proteome</keyword>
<dbReference type="AlphaFoldDB" id="A0A1H9XN78"/>
<organism evidence="2 3">
    <name type="scientific">Actinokineospora terrae</name>
    <dbReference type="NCBI Taxonomy" id="155974"/>
    <lineage>
        <taxon>Bacteria</taxon>
        <taxon>Bacillati</taxon>
        <taxon>Actinomycetota</taxon>
        <taxon>Actinomycetes</taxon>
        <taxon>Pseudonocardiales</taxon>
        <taxon>Pseudonocardiaceae</taxon>
        <taxon>Actinokineospora</taxon>
    </lineage>
</organism>